<evidence type="ECO:0000256" key="4">
    <source>
        <dbReference type="RuleBase" id="RU369008"/>
    </source>
</evidence>
<feature type="zinc finger region" description="C3H1-type" evidence="3">
    <location>
        <begin position="11"/>
        <end position="38"/>
    </location>
</feature>
<keyword evidence="3 4" id="KW-0863">Zinc-finger</keyword>
<keyword evidence="4" id="KW-0539">Nucleus</keyword>
<dbReference type="GO" id="GO:0003723">
    <property type="term" value="F:RNA binding"/>
    <property type="evidence" value="ECO:0007669"/>
    <property type="project" value="UniProtKB-UniRule"/>
</dbReference>
<keyword evidence="3 4" id="KW-0479">Metal-binding</keyword>
<dbReference type="GO" id="GO:0008270">
    <property type="term" value="F:zinc ion binding"/>
    <property type="evidence" value="ECO:0007669"/>
    <property type="project" value="UniProtKB-KW"/>
</dbReference>
<evidence type="ECO:0000259" key="6">
    <source>
        <dbReference type="PROSITE" id="PS50158"/>
    </source>
</evidence>
<comment type="function">
    <text evidence="4">Component of the cleavage factor I (CF I) involved in pre-mRNA 3'-end processing.</text>
</comment>
<keyword evidence="4" id="KW-0694">RNA-binding</keyword>
<dbReference type="AlphaFoldDB" id="A0A9N8YNV8"/>
<accession>A0A9N8YNV8</accession>
<dbReference type="EMBL" id="CAJVPV010000093">
    <property type="protein sequence ID" value="CAG8442295.1"/>
    <property type="molecule type" value="Genomic_DNA"/>
</dbReference>
<dbReference type="OrthoDB" id="1914176at2759"/>
<feature type="zinc finger region" description="C3H1-type" evidence="3">
    <location>
        <begin position="40"/>
        <end position="62"/>
    </location>
</feature>
<dbReference type="InterPro" id="IPR000571">
    <property type="entry name" value="Znf_CCCH"/>
</dbReference>
<protein>
    <recommendedName>
        <fullName evidence="4">mRNA 3'-end-processing protein</fullName>
    </recommendedName>
</protein>
<dbReference type="PANTHER" id="PTHR23102:SF24">
    <property type="entry name" value="CLEAVAGE AND POLYADENYLATION SPECIFICITY FACTOR SUBUNIT 4"/>
    <property type="match status" value="1"/>
</dbReference>
<keyword evidence="4" id="KW-0507">mRNA processing</keyword>
<dbReference type="GO" id="GO:0031124">
    <property type="term" value="P:mRNA 3'-end processing"/>
    <property type="evidence" value="ECO:0007669"/>
    <property type="project" value="UniProtKB-UniRule"/>
</dbReference>
<keyword evidence="8" id="KW-1185">Reference proteome</keyword>
<dbReference type="PROSITE" id="PS50158">
    <property type="entry name" value="ZF_CCHC"/>
    <property type="match status" value="1"/>
</dbReference>
<comment type="subcellular location">
    <subcellularLocation>
        <location evidence="4">Nucleus</location>
    </subcellularLocation>
</comment>
<keyword evidence="2 4" id="KW-0677">Repeat</keyword>
<dbReference type="InterPro" id="IPR001878">
    <property type="entry name" value="Znf_CCHC"/>
</dbReference>
<evidence type="ECO:0000256" key="1">
    <source>
        <dbReference type="ARBA" id="ARBA00008907"/>
    </source>
</evidence>
<reference evidence="7" key="1">
    <citation type="submission" date="2021-06" db="EMBL/GenBank/DDBJ databases">
        <authorList>
            <person name="Kallberg Y."/>
            <person name="Tangrot J."/>
            <person name="Rosling A."/>
        </authorList>
    </citation>
    <scope>NUCLEOTIDE SEQUENCE</scope>
    <source>
        <strain evidence="7">CL551</strain>
    </source>
</reference>
<evidence type="ECO:0000256" key="3">
    <source>
        <dbReference type="PROSITE-ProRule" id="PRU00723"/>
    </source>
</evidence>
<feature type="domain" description="CCHC-type" evidence="6">
    <location>
        <begin position="96"/>
        <end position="110"/>
    </location>
</feature>
<dbReference type="SMART" id="SM00343">
    <property type="entry name" value="ZnF_C2HC"/>
    <property type="match status" value="1"/>
</dbReference>
<evidence type="ECO:0000256" key="2">
    <source>
        <dbReference type="ARBA" id="ARBA00022737"/>
    </source>
</evidence>
<dbReference type="GO" id="GO:0005634">
    <property type="term" value="C:nucleus"/>
    <property type="evidence" value="ECO:0007669"/>
    <property type="project" value="UniProtKB-SubCell"/>
</dbReference>
<comment type="caution">
    <text evidence="7">The sequence shown here is derived from an EMBL/GenBank/DDBJ whole genome shotgun (WGS) entry which is preliminary data.</text>
</comment>
<dbReference type="InterPro" id="IPR045348">
    <property type="entry name" value="CPSF4/Yth1"/>
</dbReference>
<sequence length="111" mass="12956">MTPDCIYSHEDGEDEMCENYDKGFCIKGPHCKKKHLRKVACPSYISGECLRGAECPDFHPTVNYPKEQKEAYERYWQQRASSKFRSHRHKKPAFICYRCGLVGHKAAHCRT</sequence>
<name>A0A9N8YNV8_9GLOM</name>
<organism evidence="7 8">
    <name type="scientific">Acaulospora morrowiae</name>
    <dbReference type="NCBI Taxonomy" id="94023"/>
    <lineage>
        <taxon>Eukaryota</taxon>
        <taxon>Fungi</taxon>
        <taxon>Fungi incertae sedis</taxon>
        <taxon>Mucoromycota</taxon>
        <taxon>Glomeromycotina</taxon>
        <taxon>Glomeromycetes</taxon>
        <taxon>Diversisporales</taxon>
        <taxon>Acaulosporaceae</taxon>
        <taxon>Acaulospora</taxon>
    </lineage>
</organism>
<feature type="domain" description="C3H1-type" evidence="5">
    <location>
        <begin position="40"/>
        <end position="62"/>
    </location>
</feature>
<evidence type="ECO:0000313" key="7">
    <source>
        <dbReference type="EMBL" id="CAG8442295.1"/>
    </source>
</evidence>
<gene>
    <name evidence="7" type="ORF">AMORRO_LOCUS377</name>
</gene>
<feature type="domain" description="C3H1-type" evidence="5">
    <location>
        <begin position="11"/>
        <end position="38"/>
    </location>
</feature>
<evidence type="ECO:0000259" key="5">
    <source>
        <dbReference type="PROSITE" id="PS50103"/>
    </source>
</evidence>
<dbReference type="PANTHER" id="PTHR23102">
    <property type="entry name" value="CLEAVAGE AND POLYADENYLATION SPECIFICITY FACTOR SUBUNIT 4-RELATED"/>
    <property type="match status" value="1"/>
</dbReference>
<dbReference type="Gene3D" id="4.10.1000.10">
    <property type="entry name" value="Zinc finger, CCCH-type"/>
    <property type="match status" value="1"/>
</dbReference>
<dbReference type="PROSITE" id="PS50103">
    <property type="entry name" value="ZF_C3H1"/>
    <property type="match status" value="2"/>
</dbReference>
<comment type="similarity">
    <text evidence="1 4">Belongs to the CPSF4/YTH1 family.</text>
</comment>
<evidence type="ECO:0000313" key="8">
    <source>
        <dbReference type="Proteomes" id="UP000789342"/>
    </source>
</evidence>
<dbReference type="Proteomes" id="UP000789342">
    <property type="component" value="Unassembled WGS sequence"/>
</dbReference>
<keyword evidence="3 4" id="KW-0862">Zinc</keyword>
<proteinExistence type="inferred from homology"/>